<dbReference type="PANTHER" id="PTHR21310:SF58">
    <property type="entry name" value="AMINOGLYCOSIDE PHOSPHOTRANSFERASE DOMAIN-CONTAINING PROTEIN"/>
    <property type="match status" value="1"/>
</dbReference>
<dbReference type="OrthoDB" id="3250044at2759"/>
<dbReference type="InterPro" id="IPR051678">
    <property type="entry name" value="AGP_Transferase"/>
</dbReference>
<dbReference type="EMBL" id="KV875097">
    <property type="protein sequence ID" value="OIW30179.1"/>
    <property type="molecule type" value="Genomic_DNA"/>
</dbReference>
<proteinExistence type="predicted"/>
<evidence type="ECO:0000313" key="4">
    <source>
        <dbReference type="Proteomes" id="UP000182658"/>
    </source>
</evidence>
<evidence type="ECO:0000313" key="3">
    <source>
        <dbReference type="EMBL" id="OIW30179.1"/>
    </source>
</evidence>
<feature type="domain" description="Aminoglycoside phosphotransferase" evidence="2">
    <location>
        <begin position="371"/>
        <end position="568"/>
    </location>
</feature>
<dbReference type="SUPFAM" id="SSF56112">
    <property type="entry name" value="Protein kinase-like (PK-like)"/>
    <property type="match status" value="1"/>
</dbReference>
<feature type="compositionally biased region" description="Acidic residues" evidence="1">
    <location>
        <begin position="643"/>
        <end position="652"/>
    </location>
</feature>
<evidence type="ECO:0000259" key="2">
    <source>
        <dbReference type="Pfam" id="PF01636"/>
    </source>
</evidence>
<dbReference type="AlphaFoldDB" id="A0A1J7ISN1"/>
<dbReference type="InterPro" id="IPR011009">
    <property type="entry name" value="Kinase-like_dom_sf"/>
</dbReference>
<dbReference type="Pfam" id="PF01636">
    <property type="entry name" value="APH"/>
    <property type="match status" value="1"/>
</dbReference>
<keyword evidence="4" id="KW-1185">Reference proteome</keyword>
<dbReference type="PANTHER" id="PTHR21310">
    <property type="entry name" value="AMINOGLYCOSIDE PHOSPHOTRANSFERASE-RELATED-RELATED"/>
    <property type="match status" value="1"/>
</dbReference>
<reference evidence="3 4" key="1">
    <citation type="submission" date="2016-10" db="EMBL/GenBank/DDBJ databases">
        <title>Draft genome sequence of Coniochaeta ligniaria NRRL30616, a lignocellulolytic fungus for bioabatement of inhibitors in plant biomass hydrolysates.</title>
        <authorList>
            <consortium name="DOE Joint Genome Institute"/>
            <person name="Jimenez D.J."/>
            <person name="Hector R.E."/>
            <person name="Riley R."/>
            <person name="Sun H."/>
            <person name="Grigoriev I.V."/>
            <person name="Van Elsas J.D."/>
            <person name="Nichols N.N."/>
        </authorList>
    </citation>
    <scope>NUCLEOTIDE SEQUENCE [LARGE SCALE GENOMIC DNA]</scope>
    <source>
        <strain evidence="3 4">NRRL 30616</strain>
    </source>
</reference>
<evidence type="ECO:0000256" key="1">
    <source>
        <dbReference type="SAM" id="MobiDB-lite"/>
    </source>
</evidence>
<sequence length="683" mass="78712">MSRPTKEEEQAEVDSVIAAIGEARGRILRYPSEYLLYYFVKNAKKPVEAARYVERRMEASESYLMVSDWAYIIECTVTDKGTLPEPLAKRQKETIKERDRGKCCITGSKGTLCDPLIVAPVLKVPRGWRAGLDKGKKKEEDRISSMLFAFFGRPFASWLLIWAMGSETASKMGLSSVGGPNSHWLVRKSVAKAFARGTIMLESTRVKGEVFYRIRNQLLGTERRLDRLSRFVLGGRTNFGQVHWRFLETHARLSMSMRYIEIAKDIAPEILQEGGVSKLSFGLVDVAPELPLPLFEGEPRRLPVLMRSFLTKALLAPWLVLPAKFRSIVYEKMRFLGKKLDTHYHHRGCNWQSLPVGLRLQFHTADYSIHFYENEFNTLRLIRQHTTIPVAQPLDFVAGPEAEKANGWTNGPSKQLSLITNLPGSSLDLCIDFMSMEHINEIAAQLRHYISQLRRIPQTVNPDMAICNSLGKSLVNPRLQNPNRGPFRDEREFSQTLMFPDDPSRRGHKVVFTHGGLNSRSILVDRYVRSDGTTGWKITGIVNWRSAGWYPEYWEYTNSLYMRKKLGARHRDLMRIVFREFGDYEEELKIEKQCWDLDGKENTQKIQKLNEECFVQNKKLMKEYRKEVMQEYLESIKKKQVNEDEDEDEDDQKEVKEKDLEKHAGDGESDDESLGLHVVIGPY</sequence>
<dbReference type="InParanoid" id="A0A1J7ISN1"/>
<dbReference type="Proteomes" id="UP000182658">
    <property type="component" value="Unassembled WGS sequence"/>
</dbReference>
<accession>A0A1J7ISN1</accession>
<feature type="region of interest" description="Disordered" evidence="1">
    <location>
        <begin position="637"/>
        <end position="683"/>
    </location>
</feature>
<protein>
    <recommendedName>
        <fullName evidence="2">Aminoglycoside phosphotransferase domain-containing protein</fullName>
    </recommendedName>
</protein>
<organism evidence="3 4">
    <name type="scientific">Coniochaeta ligniaria NRRL 30616</name>
    <dbReference type="NCBI Taxonomy" id="1408157"/>
    <lineage>
        <taxon>Eukaryota</taxon>
        <taxon>Fungi</taxon>
        <taxon>Dikarya</taxon>
        <taxon>Ascomycota</taxon>
        <taxon>Pezizomycotina</taxon>
        <taxon>Sordariomycetes</taxon>
        <taxon>Sordariomycetidae</taxon>
        <taxon>Coniochaetales</taxon>
        <taxon>Coniochaetaceae</taxon>
        <taxon>Coniochaeta</taxon>
    </lineage>
</organism>
<dbReference type="STRING" id="1408157.A0A1J7ISN1"/>
<dbReference type="InterPro" id="IPR002575">
    <property type="entry name" value="Aminoglycoside_PTrfase"/>
</dbReference>
<gene>
    <name evidence="3" type="ORF">CONLIGDRAFT_597232</name>
</gene>
<name>A0A1J7ISN1_9PEZI</name>
<feature type="compositionally biased region" description="Basic and acidic residues" evidence="1">
    <location>
        <begin position="653"/>
        <end position="666"/>
    </location>
</feature>